<feature type="transmembrane region" description="Helical" evidence="1">
    <location>
        <begin position="131"/>
        <end position="153"/>
    </location>
</feature>
<gene>
    <name evidence="2" type="ORF">COT44_00890</name>
</gene>
<evidence type="ECO:0000313" key="3">
    <source>
        <dbReference type="Proteomes" id="UP000228996"/>
    </source>
</evidence>
<proteinExistence type="predicted"/>
<feature type="transmembrane region" description="Helical" evidence="1">
    <location>
        <begin position="87"/>
        <end position="105"/>
    </location>
</feature>
<feature type="transmembrane region" description="Helical" evidence="1">
    <location>
        <begin position="204"/>
        <end position="224"/>
    </location>
</feature>
<keyword evidence="1" id="KW-1133">Transmembrane helix</keyword>
<organism evidence="2 3">
    <name type="scientific">Candidatus Shapirobacteria bacterium CG08_land_8_20_14_0_20_39_18</name>
    <dbReference type="NCBI Taxonomy" id="1974883"/>
    <lineage>
        <taxon>Bacteria</taxon>
        <taxon>Candidatus Shapironibacteriota</taxon>
    </lineage>
</organism>
<protein>
    <recommendedName>
        <fullName evidence="4">Glycosyltransferase RgtA/B/C/D-like domain-containing protein</fullName>
    </recommendedName>
</protein>
<dbReference type="AlphaFoldDB" id="A0A2M6XDR5"/>
<keyword evidence="1" id="KW-0812">Transmembrane</keyword>
<evidence type="ECO:0008006" key="4">
    <source>
        <dbReference type="Google" id="ProtNLM"/>
    </source>
</evidence>
<feature type="transmembrane region" description="Helical" evidence="1">
    <location>
        <begin position="274"/>
        <end position="294"/>
    </location>
</feature>
<name>A0A2M6XDR5_9BACT</name>
<evidence type="ECO:0000256" key="1">
    <source>
        <dbReference type="SAM" id="Phobius"/>
    </source>
</evidence>
<comment type="caution">
    <text evidence="2">The sequence shown here is derived from an EMBL/GenBank/DDBJ whole genome shotgun (WGS) entry which is preliminary data.</text>
</comment>
<feature type="transmembrane region" description="Helical" evidence="1">
    <location>
        <begin position="7"/>
        <end position="29"/>
    </location>
</feature>
<keyword evidence="1" id="KW-0472">Membrane</keyword>
<feature type="transmembrane region" description="Helical" evidence="1">
    <location>
        <begin position="244"/>
        <end position="267"/>
    </location>
</feature>
<dbReference type="EMBL" id="PEYO01000005">
    <property type="protein sequence ID" value="PIU03821.1"/>
    <property type="molecule type" value="Genomic_DNA"/>
</dbReference>
<feature type="transmembrane region" description="Helical" evidence="1">
    <location>
        <begin position="327"/>
        <end position="348"/>
    </location>
</feature>
<reference evidence="3" key="1">
    <citation type="submission" date="2017-09" db="EMBL/GenBank/DDBJ databases">
        <title>Depth-based differentiation of microbial function through sediment-hosted aquifers and enrichment of novel symbionts in the deep terrestrial subsurface.</title>
        <authorList>
            <person name="Probst A.J."/>
            <person name="Ladd B."/>
            <person name="Jarett J.K."/>
            <person name="Geller-Mcgrath D.E."/>
            <person name="Sieber C.M.K."/>
            <person name="Emerson J.B."/>
            <person name="Anantharaman K."/>
            <person name="Thomas B.C."/>
            <person name="Malmstrom R."/>
            <person name="Stieglmeier M."/>
            <person name="Klingl A."/>
            <person name="Woyke T."/>
            <person name="Ryan C.M."/>
            <person name="Banfield J.F."/>
        </authorList>
    </citation>
    <scope>NUCLEOTIDE SEQUENCE [LARGE SCALE GENOMIC DNA]</scope>
</reference>
<evidence type="ECO:0000313" key="2">
    <source>
        <dbReference type="EMBL" id="PIU03821.1"/>
    </source>
</evidence>
<accession>A0A2M6XDR5</accession>
<sequence length="460" mass="54087">MKKHFGLIILLAVTILIMIPQLKIPWMLIDDGESLRVATEIDHHFSAGNVEWLFNLEKDSGRFRPLYWGFNYLTYKTLGFNSVAHRLVHLFIYVLIALLIYKIIYEITNKSFPAMLGGLFFLFFDPSRENFYRLGTAEPIFTLLVLSIFYSLMRKNKKTLLIVTTIAYFYKETSVVLMIFSLGLLLLSLVLKQTKKQRKFLFQYLIFNIIILVIQRLIIIKLGIGGWYSQYYVLSISQFFHGSWFYFKTILQQYNLLLLIPALMFVLNIKKQNFWVYGFLMWFILSLSVQVFWVFGMGRYLPPIIIGLLPMMVIGAVKLFKYRKLRIVSALVIIYFIATNSIKFVGMYRQVIPGEISSAIFVEYLAKNTVKNGNVYFNFTDGGVEYLYEIPIHLNLFYHRTDIKIKYFNLEKTKLESGDLVINWRPVLQKYTWNTILTSQPKLKVIQKINPDWQIAIEKN</sequence>
<feature type="transmembrane region" description="Helical" evidence="1">
    <location>
        <begin position="173"/>
        <end position="192"/>
    </location>
</feature>
<dbReference type="Proteomes" id="UP000228996">
    <property type="component" value="Unassembled WGS sequence"/>
</dbReference>
<feature type="transmembrane region" description="Helical" evidence="1">
    <location>
        <begin position="300"/>
        <end position="320"/>
    </location>
</feature>